<dbReference type="InterPro" id="IPR019999">
    <property type="entry name" value="Anth_synth_I-like"/>
</dbReference>
<reference evidence="3 4" key="1">
    <citation type="submission" date="2006-10" db="EMBL/GenBank/DDBJ databases">
        <title>Complete sequence of chromosome of Pelobacter propionicus DSM 2379.</title>
        <authorList>
            <consortium name="US DOE Joint Genome Institute"/>
            <person name="Copeland A."/>
            <person name="Lucas S."/>
            <person name="Lapidus A."/>
            <person name="Barry K."/>
            <person name="Detter J.C."/>
            <person name="Glavina del Rio T."/>
            <person name="Hammon N."/>
            <person name="Israni S."/>
            <person name="Dalin E."/>
            <person name="Tice H."/>
            <person name="Pitluck S."/>
            <person name="Saunders E."/>
            <person name="Brettin T."/>
            <person name="Bruce D."/>
            <person name="Han C."/>
            <person name="Tapia R."/>
            <person name="Schmutz J."/>
            <person name="Larimer F."/>
            <person name="Land M."/>
            <person name="Hauser L."/>
            <person name="Kyrpides N."/>
            <person name="Kim E."/>
            <person name="Lovley D."/>
            <person name="Richardson P."/>
        </authorList>
    </citation>
    <scope>NUCLEOTIDE SEQUENCE [LARGE SCALE GENOMIC DNA]</scope>
    <source>
        <strain evidence="4">DSM 2379 / NBRC 103807 / OttBd1</strain>
    </source>
</reference>
<dbReference type="InterPro" id="IPR043131">
    <property type="entry name" value="BCAT-like_N"/>
</dbReference>
<dbReference type="GO" id="GO:0046820">
    <property type="term" value="F:4-amino-4-deoxychorismate synthase activity"/>
    <property type="evidence" value="ECO:0007669"/>
    <property type="project" value="TreeGrafter"/>
</dbReference>
<dbReference type="InterPro" id="IPR036038">
    <property type="entry name" value="Aminotransferase-like"/>
</dbReference>
<keyword evidence="4" id="KW-1185">Reference proteome</keyword>
<dbReference type="PANTHER" id="PTHR11236">
    <property type="entry name" value="AMINOBENZOATE/ANTHRANILATE SYNTHASE"/>
    <property type="match status" value="1"/>
</dbReference>
<dbReference type="STRING" id="338966.Ppro_2808"/>
<dbReference type="eggNOG" id="COG0147">
    <property type="taxonomic scope" value="Bacteria"/>
</dbReference>
<dbReference type="Gene3D" id="3.60.120.10">
    <property type="entry name" value="Anthranilate synthase"/>
    <property type="match status" value="1"/>
</dbReference>
<organism evidence="3 4">
    <name type="scientific">Pelobacter propionicus (strain DSM 2379 / NBRC 103807 / OttBd1)</name>
    <dbReference type="NCBI Taxonomy" id="338966"/>
    <lineage>
        <taxon>Bacteria</taxon>
        <taxon>Pseudomonadati</taxon>
        <taxon>Thermodesulfobacteriota</taxon>
        <taxon>Desulfuromonadia</taxon>
        <taxon>Desulfuromonadales</taxon>
        <taxon>Desulfuromonadaceae</taxon>
        <taxon>Pelobacter</taxon>
    </lineage>
</organism>
<gene>
    <name evidence="3" type="ordered locus">Ppro_2808</name>
</gene>
<proteinExistence type="predicted"/>
<dbReference type="Proteomes" id="UP000006732">
    <property type="component" value="Chromosome"/>
</dbReference>
<dbReference type="Pfam" id="PF00425">
    <property type="entry name" value="Chorismate_bind"/>
    <property type="match status" value="1"/>
</dbReference>
<feature type="region of interest" description="Disordered" evidence="1">
    <location>
        <begin position="204"/>
        <end position="226"/>
    </location>
</feature>
<dbReference type="GO" id="GO:0009396">
    <property type="term" value="P:folic acid-containing compound biosynthetic process"/>
    <property type="evidence" value="ECO:0007669"/>
    <property type="project" value="InterPro"/>
</dbReference>
<sequence length="592" mass="66317">MHETVERLHPIALLESFSGGEFSRSYLFEDLETIVQAHTTDQVMAVFREVEQAVSRGRHAAGYVAYEAAGGLNPELPRGTCGDQPLIWFGIFRTRRPCDATTGAETNDGQTASPPELEISRQEYARALEKIREHIARGETYQVNFTTRQRFRVRGDQFALYRRLCRNQRAPFCAWLDTGSHRIISASPELFFSLKDRLLTMKPMKGTAPRHPLADDDQRRREELAASPKERAENLMIVDLVRNDLSRIADIGSVAVPALFQVESYPTVHQMTSTVTARLKPEARLVDIFQALFPCGSVTGAPKRRTMEIIHDLERSPRGAYCGAIGFVSPGGEATFSVAIRTAIVESTTGLGVMGIGSGITWDSNPEAEFRECLDKSAFLTGHAMDFGLIESLRWDAQGYLLLERHLKRLEQSAARFGYPFSRRELLDRLVELERSLTGVHKVRVLLTSAGDLMLEQQEIDDTAAERPTLLVALASQRSDPSDPLLYHKTTRRSRYDNELQARPECAEVILLNQRGELTEGCTTNLVLQRGEELLTPALHCGLLPGTLREELLQLGALREAILTPIDLETCDAFWLINSVRGWKKGQLLKNC</sequence>
<dbReference type="Pfam" id="PF01063">
    <property type="entry name" value="Aminotran_4"/>
    <property type="match status" value="1"/>
</dbReference>
<accession>A1AST7</accession>
<dbReference type="SUPFAM" id="SSF56752">
    <property type="entry name" value="D-aminoacid aminotransferase-like PLP-dependent enzymes"/>
    <property type="match status" value="1"/>
</dbReference>
<dbReference type="NCBIfam" id="TIGR00553">
    <property type="entry name" value="pabB"/>
    <property type="match status" value="1"/>
</dbReference>
<dbReference type="RefSeq" id="WP_011736649.1">
    <property type="nucleotide sequence ID" value="NC_008609.1"/>
</dbReference>
<dbReference type="InterPro" id="IPR043132">
    <property type="entry name" value="BCAT-like_C"/>
</dbReference>
<dbReference type="InterPro" id="IPR015890">
    <property type="entry name" value="Chorismate_C"/>
</dbReference>
<dbReference type="SUPFAM" id="SSF56322">
    <property type="entry name" value="ADC synthase"/>
    <property type="match status" value="1"/>
</dbReference>
<dbReference type="InterPro" id="IPR005801">
    <property type="entry name" value="ADC_synthase"/>
</dbReference>
<dbReference type="EMBL" id="CP000482">
    <property type="protein sequence ID" value="ABL00408.1"/>
    <property type="molecule type" value="Genomic_DNA"/>
</dbReference>
<protein>
    <submittedName>
        <fullName evidence="3">Para-aminobenzoate synthase, subunit I</fullName>
    </submittedName>
</protein>
<evidence type="ECO:0000313" key="4">
    <source>
        <dbReference type="Proteomes" id="UP000006732"/>
    </source>
</evidence>
<feature type="domain" description="Chorismate-utilising enzyme C-terminal" evidence="2">
    <location>
        <begin position="121"/>
        <end position="376"/>
    </location>
</feature>
<feature type="compositionally biased region" description="Basic and acidic residues" evidence="1">
    <location>
        <begin position="212"/>
        <end position="226"/>
    </location>
</feature>
<evidence type="ECO:0000259" key="2">
    <source>
        <dbReference type="Pfam" id="PF00425"/>
    </source>
</evidence>
<dbReference type="OrthoDB" id="9803598at2"/>
<name>A1AST7_PELPD</name>
<dbReference type="InterPro" id="IPR005802">
    <property type="entry name" value="ADC_synth_comp_1"/>
</dbReference>
<dbReference type="InterPro" id="IPR001544">
    <property type="entry name" value="Aminotrans_IV"/>
</dbReference>
<dbReference type="PRINTS" id="PR00095">
    <property type="entry name" value="ANTSNTHASEI"/>
</dbReference>
<dbReference type="Gene3D" id="3.30.470.10">
    <property type="match status" value="1"/>
</dbReference>
<dbReference type="AlphaFoldDB" id="A1AST7"/>
<dbReference type="Gene3D" id="3.20.10.10">
    <property type="entry name" value="D-amino Acid Aminotransferase, subunit A, domain 2"/>
    <property type="match status" value="1"/>
</dbReference>
<evidence type="ECO:0000256" key="1">
    <source>
        <dbReference type="SAM" id="MobiDB-lite"/>
    </source>
</evidence>
<dbReference type="KEGG" id="ppd:Ppro_2808"/>
<dbReference type="eggNOG" id="COG0115">
    <property type="taxonomic scope" value="Bacteria"/>
</dbReference>
<dbReference type="GO" id="GO:0000162">
    <property type="term" value="P:L-tryptophan biosynthetic process"/>
    <property type="evidence" value="ECO:0007669"/>
    <property type="project" value="TreeGrafter"/>
</dbReference>
<dbReference type="HOGENOM" id="CLU_006493_6_2_7"/>
<dbReference type="PANTHER" id="PTHR11236:SF50">
    <property type="entry name" value="AMINODEOXYCHORISMATE SYNTHASE COMPONENT 1"/>
    <property type="match status" value="1"/>
</dbReference>
<evidence type="ECO:0000313" key="3">
    <source>
        <dbReference type="EMBL" id="ABL00408.1"/>
    </source>
</evidence>